<dbReference type="OrthoDB" id="10346095at2759"/>
<dbReference type="EMBL" id="CAJNOJ010000123">
    <property type="protein sequence ID" value="CAF1158140.1"/>
    <property type="molecule type" value="Genomic_DNA"/>
</dbReference>
<dbReference type="InterPro" id="IPR000276">
    <property type="entry name" value="GPCR_Rhodpsn"/>
</dbReference>
<feature type="transmembrane region" description="Helical" evidence="5">
    <location>
        <begin position="16"/>
        <end position="40"/>
    </location>
</feature>
<dbReference type="Proteomes" id="UP000663828">
    <property type="component" value="Unassembled WGS sequence"/>
</dbReference>
<organism evidence="8 10">
    <name type="scientific">Adineta ricciae</name>
    <name type="common">Rotifer</name>
    <dbReference type="NCBI Taxonomy" id="249248"/>
    <lineage>
        <taxon>Eukaryota</taxon>
        <taxon>Metazoa</taxon>
        <taxon>Spiralia</taxon>
        <taxon>Gnathifera</taxon>
        <taxon>Rotifera</taxon>
        <taxon>Eurotatoria</taxon>
        <taxon>Bdelloidea</taxon>
        <taxon>Adinetida</taxon>
        <taxon>Adinetidae</taxon>
        <taxon>Adineta</taxon>
    </lineage>
</organism>
<evidence type="ECO:0000313" key="9">
    <source>
        <dbReference type="Proteomes" id="UP000663828"/>
    </source>
</evidence>
<accession>A0A814TH60</accession>
<dbReference type="AlphaFoldDB" id="A0A814TH60"/>
<keyword evidence="9" id="KW-1185">Reference proteome</keyword>
<name>A0A814TH60_ADIRI</name>
<proteinExistence type="predicted"/>
<evidence type="ECO:0000313" key="8">
    <source>
        <dbReference type="EMBL" id="CAF1158140.1"/>
    </source>
</evidence>
<evidence type="ECO:0000313" key="7">
    <source>
        <dbReference type="EMBL" id="CAF0945803.1"/>
    </source>
</evidence>
<evidence type="ECO:0000256" key="5">
    <source>
        <dbReference type="SAM" id="Phobius"/>
    </source>
</evidence>
<evidence type="ECO:0000256" key="4">
    <source>
        <dbReference type="ARBA" id="ARBA00023136"/>
    </source>
</evidence>
<dbReference type="Proteomes" id="UP000663852">
    <property type="component" value="Unassembled WGS sequence"/>
</dbReference>
<dbReference type="PROSITE" id="PS50262">
    <property type="entry name" value="G_PROTEIN_RECEP_F1_2"/>
    <property type="match status" value="1"/>
</dbReference>
<dbReference type="Pfam" id="PF00001">
    <property type="entry name" value="7tm_1"/>
    <property type="match status" value="1"/>
</dbReference>
<reference evidence="8" key="1">
    <citation type="submission" date="2021-02" db="EMBL/GenBank/DDBJ databases">
        <authorList>
            <person name="Nowell W R."/>
        </authorList>
    </citation>
    <scope>NUCLEOTIDE SEQUENCE</scope>
</reference>
<dbReference type="Gene3D" id="1.20.1070.10">
    <property type="entry name" value="Rhodopsin 7-helix transmembrane proteins"/>
    <property type="match status" value="1"/>
</dbReference>
<feature type="transmembrane region" description="Helical" evidence="5">
    <location>
        <begin position="265"/>
        <end position="288"/>
    </location>
</feature>
<dbReference type="CDD" id="cd00637">
    <property type="entry name" value="7tm_classA_rhodopsin-like"/>
    <property type="match status" value="1"/>
</dbReference>
<keyword evidence="3 5" id="KW-1133">Transmembrane helix</keyword>
<evidence type="ECO:0000313" key="10">
    <source>
        <dbReference type="Proteomes" id="UP000663852"/>
    </source>
</evidence>
<feature type="domain" description="G-protein coupled receptors family 1 profile" evidence="6">
    <location>
        <begin position="31"/>
        <end position="285"/>
    </location>
</feature>
<evidence type="ECO:0000256" key="2">
    <source>
        <dbReference type="ARBA" id="ARBA00022692"/>
    </source>
</evidence>
<feature type="transmembrane region" description="Helical" evidence="5">
    <location>
        <begin position="52"/>
        <end position="74"/>
    </location>
</feature>
<comment type="caution">
    <text evidence="8">The sequence shown here is derived from an EMBL/GenBank/DDBJ whole genome shotgun (WGS) entry which is preliminary data.</text>
</comment>
<gene>
    <name evidence="8" type="ORF">EDS130_LOCUS22990</name>
    <name evidence="7" type="ORF">XAT740_LOCUS10380</name>
</gene>
<dbReference type="GO" id="GO:0004930">
    <property type="term" value="F:G protein-coupled receptor activity"/>
    <property type="evidence" value="ECO:0007669"/>
    <property type="project" value="InterPro"/>
</dbReference>
<evidence type="ECO:0000256" key="1">
    <source>
        <dbReference type="ARBA" id="ARBA00004370"/>
    </source>
</evidence>
<feature type="transmembrane region" description="Helical" evidence="5">
    <location>
        <begin position="177"/>
        <end position="202"/>
    </location>
</feature>
<keyword evidence="4 5" id="KW-0472">Membrane</keyword>
<keyword evidence="2 5" id="KW-0812">Transmembrane</keyword>
<sequence>MDMDYIALLASARSKFALYVSIPTCFISIISEFLSLLIFLSLKTFRQNSCSFYLMFMALFNLIRLTCSTSFIAISMTFSTNFTSVLLFYCQIRAFLVATCNLSALICLCLSVIDQYFATCFRPSWQRYSNIRIARRMMVIITLISLCHATLYLIYLNQLSPTNPSVCISSNSIFSQYHVYGFFITYGNVFPLIAVIFGLLAYRNARSLLTRANLFVRRELDKQLTTMVLVEICVYVCTYTPYSIVNTVSALNTNRDPILLAKLSLANAITLTISFLSNGNSFYTYMCVSKRFRRQAKYVLYDLYINKCQPNRIIPANTEHHAETR</sequence>
<evidence type="ECO:0000259" key="6">
    <source>
        <dbReference type="PROSITE" id="PS50262"/>
    </source>
</evidence>
<protein>
    <recommendedName>
        <fullName evidence="6">G-protein coupled receptors family 1 profile domain-containing protein</fullName>
    </recommendedName>
</protein>
<dbReference type="GO" id="GO:0016020">
    <property type="term" value="C:membrane"/>
    <property type="evidence" value="ECO:0007669"/>
    <property type="project" value="UniProtKB-SubCell"/>
</dbReference>
<comment type="subcellular location">
    <subcellularLocation>
        <location evidence="1">Membrane</location>
    </subcellularLocation>
</comment>
<evidence type="ECO:0000256" key="3">
    <source>
        <dbReference type="ARBA" id="ARBA00022989"/>
    </source>
</evidence>
<feature type="transmembrane region" description="Helical" evidence="5">
    <location>
        <begin position="138"/>
        <end position="157"/>
    </location>
</feature>
<dbReference type="InterPro" id="IPR017452">
    <property type="entry name" value="GPCR_Rhodpsn_7TM"/>
</dbReference>
<feature type="transmembrane region" description="Helical" evidence="5">
    <location>
        <begin position="223"/>
        <end position="245"/>
    </location>
</feature>
<feature type="transmembrane region" description="Helical" evidence="5">
    <location>
        <begin position="94"/>
        <end position="117"/>
    </location>
</feature>
<dbReference type="SUPFAM" id="SSF81321">
    <property type="entry name" value="Family A G protein-coupled receptor-like"/>
    <property type="match status" value="1"/>
</dbReference>
<dbReference type="EMBL" id="CAJNOR010000552">
    <property type="protein sequence ID" value="CAF0945803.1"/>
    <property type="molecule type" value="Genomic_DNA"/>
</dbReference>